<feature type="region of interest" description="Disordered" evidence="1">
    <location>
        <begin position="1168"/>
        <end position="1190"/>
    </location>
</feature>
<feature type="compositionally biased region" description="Polar residues" evidence="1">
    <location>
        <begin position="1111"/>
        <end position="1138"/>
    </location>
</feature>
<feature type="compositionally biased region" description="Polar residues" evidence="1">
    <location>
        <begin position="650"/>
        <end position="690"/>
    </location>
</feature>
<feature type="compositionally biased region" description="Low complexity" evidence="1">
    <location>
        <begin position="159"/>
        <end position="177"/>
    </location>
</feature>
<sequence>MDTTTCLTSVILLLAAFSATTVGQIETTTAPTVTTTESPPQDSPNNFFGTSSEDSLLGEQGTAIAGLTDLADGQSATSPPSPGNSVGAASPNDIFGTENQKLNDIEADKLAKTEAHAQPENAAGIEVPALTRNETTTVASTQAPTTDVELNPANAFVTAGSTEEASSSSTDEATRSSQDIVDGATSASSMVPVTSRALSPEVTTPYGSDGATETAFAATNVPNALQDTSSPESFAAQPAHSVPFTTDQADALSQSTSLPSNYGPLATEGALDIPSYGAYGGYPSNPAVLSTGAAAPDQVATGPFHTPSSYSEPQGTHIPTYFSPIGTNGGILPGHATDDNGPEYSSAIVGNRGPTFLSGNRGPSLGVSLPWGNVGASVQSQEEDVTSEPPTHATTDAVQTTDSGASLLTSTGESTTEGTTDAVPFTPTQYLDTGDAGSTESPAQHEGTDSQHQSEHISSTVKPHNEATTMTSDTTLHDSATDVPTTESSMTPDHLGNRAKMGRARTMDDSTDPSSNDVGDSAKGTEVTTVDTPSSETEGTAQQGTVSTSDSVSSVTSNSESTDSAIATDEPTTVSPTESTVTSTSETEYATTANAETSPTDMAETPAVEVTQASSEGVTESPITTETSTPVITTTSEATSTAMYETTTEHSTSTNQGTSPETTEASPSQVQAGITTSNPEQVTSSPVTDQTTEKITEPATSSSTDLSTQGVTQSTEESDVSKEPDMGGGDDSSTQSPDIVSDKQEGTEAVTSESATTESSTTPSAETSSAETSTGETSTSGYSELLTRDGVTTMTPAVTEHPTSEGSQETQASPSDSATTEIAQPVGREELATQGVHTAEQTTFATPEESIAHTTEQVTMSEQPETTTLPTYEATTTSSPAISSEGDGNAATTPSAVYRPDESTTPPAETATTMEAESAAPDAETTTPTGDITTMSTAEITTFETTTPTPAAETTAAPAGETTAPSATEATEAPAAQTTETPVAETGEPSATETTETSGAETTEPPAAETTEPPTAEATVQPAAETTTPTPEIGTQAADTTTRTVETTTAAQAEPETTSAVGDVTMPSLGADVTTGAVSDVTTATPVETTTLANAQTTETSVDAVAETEATGLSSASRSPKQLSESTSASLPEWSTQPSDEHDHKHSFTTAPDLFSTTQSYTNWEASTTHAPSSVEPVGRENTEREPWNTYPTTVSTIQDWKPSTETPFYTPGSPSSTTTEGDESCLIMDGSLPVRCLLPEELNHTVTVKFGDLNRTREETFRTEARVWLLDYCNKNGIPIGEPTVVFLSGDRHMDHISFFVVNNTRGSVVPSDTVVAVLNSMKLTFEDKLGTAITDVFYGLPVLHKKDEPSTTFLGSSLGLVYVIVGAAVAALLLLALLVVIMVKCRTLSSNQYSPDSEKLTKDLQMRAEMGDLRPADEILKEEAQLKESINGNGTHINGDGWVVPYSQIVNERKDKPDAQDTRL</sequence>
<dbReference type="EMBL" id="GEDV01006232">
    <property type="protein sequence ID" value="JAP82325.1"/>
    <property type="molecule type" value="Transcribed_RNA"/>
</dbReference>
<feature type="region of interest" description="Disordered" evidence="1">
    <location>
        <begin position="71"/>
        <end position="96"/>
    </location>
</feature>
<feature type="compositionally biased region" description="Polar residues" evidence="1">
    <location>
        <begin position="456"/>
        <end position="474"/>
    </location>
</feature>
<evidence type="ECO:0000256" key="3">
    <source>
        <dbReference type="SAM" id="SignalP"/>
    </source>
</evidence>
<evidence type="ECO:0000256" key="2">
    <source>
        <dbReference type="SAM" id="Phobius"/>
    </source>
</evidence>
<feature type="compositionally biased region" description="Low complexity" evidence="1">
    <location>
        <begin position="903"/>
        <end position="921"/>
    </location>
</feature>
<feature type="compositionally biased region" description="Polar residues" evidence="1">
    <location>
        <begin position="835"/>
        <end position="845"/>
    </location>
</feature>
<evidence type="ECO:0000256" key="1">
    <source>
        <dbReference type="SAM" id="MobiDB-lite"/>
    </source>
</evidence>
<feature type="compositionally biased region" description="Basic and acidic residues" evidence="1">
    <location>
        <begin position="1178"/>
        <end position="1187"/>
    </location>
</feature>
<feature type="region of interest" description="Disordered" evidence="1">
    <location>
        <begin position="29"/>
        <end position="54"/>
    </location>
</feature>
<feature type="compositionally biased region" description="Polar residues" evidence="1">
    <location>
        <begin position="37"/>
        <end position="54"/>
    </location>
</feature>
<feature type="signal peptide" evidence="3">
    <location>
        <begin position="1"/>
        <end position="23"/>
    </location>
</feature>
<feature type="compositionally biased region" description="Polar residues" evidence="1">
    <location>
        <begin position="852"/>
        <end position="865"/>
    </location>
</feature>
<feature type="compositionally biased region" description="Low complexity" evidence="1">
    <location>
        <begin position="1211"/>
        <end position="1220"/>
    </location>
</feature>
<feature type="region of interest" description="Disordered" evidence="1">
    <location>
        <begin position="159"/>
        <end position="211"/>
    </location>
</feature>
<accession>A0A131YUX6</accession>
<evidence type="ECO:0008006" key="5">
    <source>
        <dbReference type="Google" id="ProtNLM"/>
    </source>
</evidence>
<reference evidence="4" key="1">
    <citation type="journal article" date="2016" name="Ticks Tick Borne Dis.">
        <title>De novo assembly and annotation of the salivary gland transcriptome of Rhipicephalus appendiculatus male and female ticks during blood feeding.</title>
        <authorList>
            <person name="de Castro M.H."/>
            <person name="de Klerk D."/>
            <person name="Pienaar R."/>
            <person name="Latif A.A."/>
            <person name="Rees D.J."/>
            <person name="Mans B.J."/>
        </authorList>
    </citation>
    <scope>NUCLEOTIDE SEQUENCE</scope>
    <source>
        <tissue evidence="4">Salivary glands</tissue>
    </source>
</reference>
<feature type="chain" id="PRO_5007286091" description="Mucin" evidence="3">
    <location>
        <begin position="24"/>
        <end position="1466"/>
    </location>
</feature>
<keyword evidence="2" id="KW-0812">Transmembrane</keyword>
<keyword evidence="2" id="KW-0472">Membrane</keyword>
<feature type="region of interest" description="Disordered" evidence="1">
    <location>
        <begin position="1107"/>
        <end position="1147"/>
    </location>
</feature>
<keyword evidence="3" id="KW-0732">Signal</keyword>
<feature type="compositionally biased region" description="Polar residues" evidence="1">
    <location>
        <begin position="388"/>
        <end position="406"/>
    </location>
</feature>
<feature type="compositionally biased region" description="Basic and acidic residues" evidence="1">
    <location>
        <begin position="446"/>
        <end position="455"/>
    </location>
</feature>
<feature type="compositionally biased region" description="Low complexity" evidence="1">
    <location>
        <begin position="545"/>
        <end position="598"/>
    </location>
</feature>
<feature type="compositionally biased region" description="Polar residues" evidence="1">
    <location>
        <begin position="804"/>
        <end position="822"/>
    </location>
</feature>
<feature type="region of interest" description="Disordered" evidence="1">
    <location>
        <begin position="376"/>
        <end position="1043"/>
    </location>
</feature>
<feature type="compositionally biased region" description="Polar residues" evidence="1">
    <location>
        <begin position="426"/>
        <end position="442"/>
    </location>
</feature>
<feature type="region of interest" description="Disordered" evidence="1">
    <location>
        <begin position="1202"/>
        <end position="1224"/>
    </location>
</feature>
<proteinExistence type="predicted"/>
<feature type="compositionally biased region" description="Low complexity" evidence="1">
    <location>
        <begin position="618"/>
        <end position="646"/>
    </location>
</feature>
<evidence type="ECO:0000313" key="4">
    <source>
        <dbReference type="EMBL" id="JAP82325.1"/>
    </source>
</evidence>
<feature type="compositionally biased region" description="Polar residues" evidence="1">
    <location>
        <begin position="481"/>
        <end position="491"/>
    </location>
</feature>
<feature type="compositionally biased region" description="Low complexity" evidence="1">
    <location>
        <begin position="866"/>
        <end position="877"/>
    </location>
</feature>
<feature type="compositionally biased region" description="Polar residues" evidence="1">
    <location>
        <begin position="526"/>
        <end position="544"/>
    </location>
</feature>
<feature type="compositionally biased region" description="Low complexity" evidence="1">
    <location>
        <begin position="933"/>
        <end position="1043"/>
    </location>
</feature>
<organism evidence="4">
    <name type="scientific">Rhipicephalus appendiculatus</name>
    <name type="common">Brown ear tick</name>
    <dbReference type="NCBI Taxonomy" id="34631"/>
    <lineage>
        <taxon>Eukaryota</taxon>
        <taxon>Metazoa</taxon>
        <taxon>Ecdysozoa</taxon>
        <taxon>Arthropoda</taxon>
        <taxon>Chelicerata</taxon>
        <taxon>Arachnida</taxon>
        <taxon>Acari</taxon>
        <taxon>Parasitiformes</taxon>
        <taxon>Ixodida</taxon>
        <taxon>Ixodoidea</taxon>
        <taxon>Ixodidae</taxon>
        <taxon>Rhipicephalinae</taxon>
        <taxon>Rhipicephalus</taxon>
        <taxon>Rhipicephalus</taxon>
    </lineage>
</organism>
<keyword evidence="2" id="KW-1133">Transmembrane helix</keyword>
<protein>
    <recommendedName>
        <fullName evidence="5">Mucin</fullName>
    </recommendedName>
</protein>
<feature type="compositionally biased region" description="Polar residues" evidence="1">
    <location>
        <begin position="698"/>
        <end position="715"/>
    </location>
</feature>
<name>A0A131YUX6_RHIAP</name>
<feature type="compositionally biased region" description="Low complexity" evidence="1">
    <location>
        <begin position="407"/>
        <end position="420"/>
    </location>
</feature>
<feature type="compositionally biased region" description="Low complexity" evidence="1">
    <location>
        <begin position="747"/>
        <end position="784"/>
    </location>
</feature>
<feature type="transmembrane region" description="Helical" evidence="2">
    <location>
        <begin position="1361"/>
        <end position="1385"/>
    </location>
</feature>